<evidence type="ECO:0000256" key="11">
    <source>
        <dbReference type="ARBA" id="ARBA00023212"/>
    </source>
</evidence>
<keyword evidence="15" id="KW-1185">Reference proteome</keyword>
<comment type="subcellular location">
    <subcellularLocation>
        <location evidence="1">Cytoplasm</location>
        <location evidence="1">Cytoskeleton</location>
        <location evidence="1">Cilium axoneme</location>
    </subcellularLocation>
</comment>
<evidence type="ECO:0000256" key="2">
    <source>
        <dbReference type="ARBA" id="ARBA00008887"/>
    </source>
</evidence>
<dbReference type="Pfam" id="PF08393">
    <property type="entry name" value="DHC_N2"/>
    <property type="match status" value="1"/>
</dbReference>
<dbReference type="GO" id="GO:0045505">
    <property type="term" value="F:dynein intermediate chain binding"/>
    <property type="evidence" value="ECO:0007669"/>
    <property type="project" value="InterPro"/>
</dbReference>
<accession>A0A183KRZ0</accession>
<dbReference type="EMBL" id="UZAK01040266">
    <property type="protein sequence ID" value="VDP64332.1"/>
    <property type="molecule type" value="Genomic_DNA"/>
</dbReference>
<dbReference type="GO" id="GO:0005524">
    <property type="term" value="F:ATP binding"/>
    <property type="evidence" value="ECO:0007669"/>
    <property type="project" value="UniProtKB-KW"/>
</dbReference>
<reference evidence="16" key="1">
    <citation type="submission" date="2016-06" db="UniProtKB">
        <authorList>
            <consortium name="WormBaseParasite"/>
        </authorList>
    </citation>
    <scope>IDENTIFICATION</scope>
</reference>
<comment type="similarity">
    <text evidence="2">Belongs to the dynein heavy chain family.</text>
</comment>
<dbReference type="STRING" id="6186.A0A183KRZ0"/>
<keyword evidence="8" id="KW-0175">Coiled coil</keyword>
<gene>
    <name evidence="14" type="ORF">SCUD_LOCUS17826</name>
</gene>
<evidence type="ECO:0000313" key="14">
    <source>
        <dbReference type="EMBL" id="VDP64332.1"/>
    </source>
</evidence>
<keyword evidence="6" id="KW-0067">ATP-binding</keyword>
<dbReference type="WBParaSite" id="SCUD_0001782901-mRNA-1">
    <property type="protein sequence ID" value="SCUD_0001782901-mRNA-1"/>
    <property type="gene ID" value="SCUD_0001782901"/>
</dbReference>
<evidence type="ECO:0000256" key="9">
    <source>
        <dbReference type="ARBA" id="ARBA00023069"/>
    </source>
</evidence>
<evidence type="ECO:0000256" key="5">
    <source>
        <dbReference type="ARBA" id="ARBA00022741"/>
    </source>
</evidence>
<dbReference type="InterPro" id="IPR026983">
    <property type="entry name" value="DHC"/>
</dbReference>
<keyword evidence="11" id="KW-0206">Cytoskeleton</keyword>
<evidence type="ECO:0000313" key="16">
    <source>
        <dbReference type="WBParaSite" id="SCUD_0001782901-mRNA-1"/>
    </source>
</evidence>
<keyword evidence="3" id="KW-0963">Cytoplasm</keyword>
<proteinExistence type="inferred from homology"/>
<evidence type="ECO:0000256" key="8">
    <source>
        <dbReference type="ARBA" id="ARBA00023054"/>
    </source>
</evidence>
<keyword evidence="10" id="KW-0505">Motor protein</keyword>
<dbReference type="GO" id="GO:0051959">
    <property type="term" value="F:dynein light intermediate chain binding"/>
    <property type="evidence" value="ECO:0007669"/>
    <property type="project" value="InterPro"/>
</dbReference>
<evidence type="ECO:0000256" key="12">
    <source>
        <dbReference type="ARBA" id="ARBA00023273"/>
    </source>
</evidence>
<dbReference type="Gene3D" id="1.20.140.100">
    <property type="entry name" value="Dynein heavy chain, N-terminal domain 2"/>
    <property type="match status" value="1"/>
</dbReference>
<dbReference type="InterPro" id="IPR013602">
    <property type="entry name" value="Dynein_heavy_linker"/>
</dbReference>
<evidence type="ECO:0000256" key="1">
    <source>
        <dbReference type="ARBA" id="ARBA00004430"/>
    </source>
</evidence>
<organism evidence="16">
    <name type="scientific">Schistosoma curassoni</name>
    <dbReference type="NCBI Taxonomy" id="6186"/>
    <lineage>
        <taxon>Eukaryota</taxon>
        <taxon>Metazoa</taxon>
        <taxon>Spiralia</taxon>
        <taxon>Lophotrochozoa</taxon>
        <taxon>Platyhelminthes</taxon>
        <taxon>Trematoda</taxon>
        <taxon>Digenea</taxon>
        <taxon>Strigeidida</taxon>
        <taxon>Schistosomatoidea</taxon>
        <taxon>Schistosomatidae</taxon>
        <taxon>Schistosoma</taxon>
    </lineage>
</organism>
<feature type="domain" description="Dynein heavy chain linker" evidence="13">
    <location>
        <begin position="232"/>
        <end position="534"/>
    </location>
</feature>
<reference evidence="14 15" key="2">
    <citation type="submission" date="2018-11" db="EMBL/GenBank/DDBJ databases">
        <authorList>
            <consortium name="Pathogen Informatics"/>
        </authorList>
    </citation>
    <scope>NUCLEOTIDE SEQUENCE [LARGE SCALE GENOMIC DNA]</scope>
    <source>
        <strain evidence="14">Dakar</strain>
        <strain evidence="15">Dakar, Senegal</strain>
    </source>
</reference>
<dbReference type="Gene3D" id="1.10.287.2620">
    <property type="match status" value="1"/>
</dbReference>
<keyword evidence="4" id="KW-0493">Microtubule</keyword>
<protein>
    <submittedName>
        <fullName evidence="16">DHC_N2 domain-containing protein</fullName>
    </submittedName>
</protein>
<dbReference type="FunFam" id="1.10.287.2620:FF:000002">
    <property type="entry name" value="Dynein heavy chain 2, axonemal"/>
    <property type="match status" value="1"/>
</dbReference>
<evidence type="ECO:0000259" key="13">
    <source>
        <dbReference type="Pfam" id="PF08393"/>
    </source>
</evidence>
<dbReference type="GO" id="GO:0007018">
    <property type="term" value="P:microtubule-based movement"/>
    <property type="evidence" value="ECO:0007669"/>
    <property type="project" value="InterPro"/>
</dbReference>
<keyword evidence="12" id="KW-0966">Cell projection</keyword>
<evidence type="ECO:0000256" key="7">
    <source>
        <dbReference type="ARBA" id="ARBA00023017"/>
    </source>
</evidence>
<keyword evidence="5" id="KW-0547">Nucleotide-binding</keyword>
<evidence type="ECO:0000313" key="15">
    <source>
        <dbReference type="Proteomes" id="UP000279833"/>
    </source>
</evidence>
<dbReference type="AlphaFoldDB" id="A0A183KRZ0"/>
<evidence type="ECO:0000256" key="6">
    <source>
        <dbReference type="ARBA" id="ARBA00022840"/>
    </source>
</evidence>
<dbReference type="PANTHER" id="PTHR46532:SF4">
    <property type="entry name" value="AAA+ ATPASE DOMAIN-CONTAINING PROTEIN"/>
    <property type="match status" value="1"/>
</dbReference>
<keyword evidence="7" id="KW-0243">Dynein</keyword>
<keyword evidence="9" id="KW-0969">Cilium</keyword>
<dbReference type="GO" id="GO:0005874">
    <property type="term" value="C:microtubule"/>
    <property type="evidence" value="ECO:0007669"/>
    <property type="project" value="UniProtKB-KW"/>
</dbReference>
<evidence type="ECO:0000256" key="3">
    <source>
        <dbReference type="ARBA" id="ARBA00022490"/>
    </source>
</evidence>
<dbReference type="InterPro" id="IPR042222">
    <property type="entry name" value="Dynein_2_N"/>
</dbReference>
<dbReference type="Proteomes" id="UP000279833">
    <property type="component" value="Unassembled WGS sequence"/>
</dbReference>
<name>A0A183KRZ0_9TREM</name>
<sequence>MSNNPSVTDFEEIIQQFYEKDQLISNEPDVCDCSPLAIYTNHLKDGLLAETRNWRLEYGRLCSSKFKTQVESLFATIEKYEKILSRPINDLDDIRILMNGLKDLREMEANVDLQLGPIEESYSLLAKHSIPVDKEETDKADTLRYEWEKLFDVQPEFRNNLLENITTFNENCSTFYDDYDKVGPMVRGIPPREASDRLIIFQNRFDNLYRSYITYSAGEQLFGLPITEHTRLDDIRKQLNLLQKLYLLYNSVLNKTAGYYDIPWSDVKIDVISQELQDFENRCLKLPKALREYPAYDDLRQTLANFDQIIPLLELMTNPAMRERHWKRLATLTGRSFNVDDSEFTLRNILEAPLLEHYDDVEDICISAIKEQDIERKLINLKSEWSAQEFEFVQFKHRGELLLRGDHTLELISLMEDSLMALASLLSNRYNAPFRKDIQNFISRLSNSNEIIEQWLAVQNLWIYLEAVFIGGDIARQLPQEAKRFANVDKSWCRIMQRAHETTHVLTCCIGDEMLSHLLPHLMEQLELCQKSLTG</sequence>
<dbReference type="PANTHER" id="PTHR46532">
    <property type="entry name" value="MALE FERTILITY FACTOR KL5"/>
    <property type="match status" value="1"/>
</dbReference>
<evidence type="ECO:0000256" key="4">
    <source>
        <dbReference type="ARBA" id="ARBA00022701"/>
    </source>
</evidence>
<evidence type="ECO:0000256" key="10">
    <source>
        <dbReference type="ARBA" id="ARBA00023175"/>
    </source>
</evidence>
<dbReference type="FunFam" id="1.20.140.100:FF:000003">
    <property type="entry name" value="Dynein, axonemal, heavy chain 5"/>
    <property type="match status" value="1"/>
</dbReference>
<dbReference type="GO" id="GO:0005858">
    <property type="term" value="C:axonemal dynein complex"/>
    <property type="evidence" value="ECO:0007669"/>
    <property type="project" value="TreeGrafter"/>
</dbReference>